<reference evidence="9" key="1">
    <citation type="submission" date="2014-12" db="EMBL/GenBank/DDBJ databases">
        <title>Insight into the proteome of Arion vulgaris.</title>
        <authorList>
            <person name="Aradska J."/>
            <person name="Bulat T."/>
            <person name="Smidak R."/>
            <person name="Sarate P."/>
            <person name="Gangsoo J."/>
            <person name="Sialana F."/>
            <person name="Bilban M."/>
            <person name="Lubec G."/>
        </authorList>
    </citation>
    <scope>NUCLEOTIDE SEQUENCE</scope>
    <source>
        <tissue evidence="9">Skin</tissue>
    </source>
</reference>
<dbReference type="PROSITE" id="PS50157">
    <property type="entry name" value="ZINC_FINGER_C2H2_2"/>
    <property type="match status" value="3"/>
</dbReference>
<dbReference type="SMART" id="SM00355">
    <property type="entry name" value="ZnF_C2H2"/>
    <property type="match status" value="3"/>
</dbReference>
<dbReference type="EMBL" id="HACG01049762">
    <property type="protein sequence ID" value="CEK96627.1"/>
    <property type="molecule type" value="Transcribed_RNA"/>
</dbReference>
<dbReference type="GO" id="GO:0005634">
    <property type="term" value="C:nucleus"/>
    <property type="evidence" value="ECO:0007669"/>
    <property type="project" value="UniProtKB-SubCell"/>
</dbReference>
<evidence type="ECO:0000256" key="3">
    <source>
        <dbReference type="ARBA" id="ARBA00022737"/>
    </source>
</evidence>
<dbReference type="InterPro" id="IPR013087">
    <property type="entry name" value="Znf_C2H2_type"/>
</dbReference>
<dbReference type="InterPro" id="IPR036236">
    <property type="entry name" value="Znf_C2H2_sf"/>
</dbReference>
<keyword evidence="5" id="KW-0862">Zinc</keyword>
<protein>
    <recommendedName>
        <fullName evidence="8">C2H2-type domain-containing protein</fullName>
    </recommendedName>
</protein>
<feature type="domain" description="C2H2-type" evidence="8">
    <location>
        <begin position="292"/>
        <end position="319"/>
    </location>
</feature>
<name>A0A0B7BUN1_9EUPU</name>
<dbReference type="Gene3D" id="3.30.160.60">
    <property type="entry name" value="Classic Zinc Finger"/>
    <property type="match status" value="3"/>
</dbReference>
<dbReference type="GO" id="GO:0000981">
    <property type="term" value="F:DNA-binding transcription factor activity, RNA polymerase II-specific"/>
    <property type="evidence" value="ECO:0007669"/>
    <property type="project" value="TreeGrafter"/>
</dbReference>
<dbReference type="PANTHER" id="PTHR24394">
    <property type="entry name" value="ZINC FINGER PROTEIN"/>
    <property type="match status" value="1"/>
</dbReference>
<evidence type="ECO:0000256" key="2">
    <source>
        <dbReference type="ARBA" id="ARBA00022723"/>
    </source>
</evidence>
<evidence type="ECO:0000259" key="8">
    <source>
        <dbReference type="PROSITE" id="PS50157"/>
    </source>
</evidence>
<dbReference type="SUPFAM" id="SSF57667">
    <property type="entry name" value="beta-beta-alpha zinc fingers"/>
    <property type="match status" value="2"/>
</dbReference>
<keyword evidence="4 7" id="KW-0863">Zinc-finger</keyword>
<comment type="subcellular location">
    <subcellularLocation>
        <location evidence="1">Nucleus</location>
    </subcellularLocation>
</comment>
<dbReference type="FunFam" id="3.30.160.60:FF:000446">
    <property type="entry name" value="Zinc finger protein"/>
    <property type="match status" value="1"/>
</dbReference>
<sequence>MENIQASCQQIKQEIDITETHQNTDEIICSDNVNIEINKDGSFDEEGTELGEVKQTDISTSTWSYFTNCQSDITKMKVENPCMIQHSQPDSFSNNFLEHMGKMETNIDETDDKDRLTGHIRNIMEKKYDKTNSEDRLKEQIILIMKNTGDETGDYKIINKHIVDNTDEEINKNGDQDLAIEENLRKSLNVREYQQMIVMENVQNEDCSQLSKNDFRISKKDEHAVSTKGSEKSYKRDPCSVKFPKHRRLNKNETTQGEKEPYICEICDFSCFSTSSLTLHKKIHVGEITFPYKCDVCGVEFSKSSHMTIHKIIHREEIPYNCEDCGEHFASLRSVNEHMKI</sequence>
<dbReference type="GO" id="GO:0008270">
    <property type="term" value="F:zinc ion binding"/>
    <property type="evidence" value="ECO:0007669"/>
    <property type="project" value="UniProtKB-KW"/>
</dbReference>
<evidence type="ECO:0000256" key="4">
    <source>
        <dbReference type="ARBA" id="ARBA00022771"/>
    </source>
</evidence>
<evidence type="ECO:0000256" key="5">
    <source>
        <dbReference type="ARBA" id="ARBA00022833"/>
    </source>
</evidence>
<keyword evidence="3" id="KW-0677">Repeat</keyword>
<accession>A0A0B7BUN1</accession>
<keyword evidence="6" id="KW-0539">Nucleus</keyword>
<organism evidence="9">
    <name type="scientific">Arion vulgaris</name>
    <dbReference type="NCBI Taxonomy" id="1028688"/>
    <lineage>
        <taxon>Eukaryota</taxon>
        <taxon>Metazoa</taxon>
        <taxon>Spiralia</taxon>
        <taxon>Lophotrochozoa</taxon>
        <taxon>Mollusca</taxon>
        <taxon>Gastropoda</taxon>
        <taxon>Heterobranchia</taxon>
        <taxon>Euthyneura</taxon>
        <taxon>Panpulmonata</taxon>
        <taxon>Eupulmonata</taxon>
        <taxon>Stylommatophora</taxon>
        <taxon>Helicina</taxon>
        <taxon>Arionoidea</taxon>
        <taxon>Arionidae</taxon>
        <taxon>Arion</taxon>
    </lineage>
</organism>
<dbReference type="PANTHER" id="PTHR24394:SF44">
    <property type="entry name" value="ZINC FINGER PROTEIN 271-LIKE"/>
    <property type="match status" value="1"/>
</dbReference>
<evidence type="ECO:0000256" key="7">
    <source>
        <dbReference type="PROSITE-ProRule" id="PRU00042"/>
    </source>
</evidence>
<evidence type="ECO:0000256" key="6">
    <source>
        <dbReference type="ARBA" id="ARBA00023242"/>
    </source>
</evidence>
<feature type="non-terminal residue" evidence="9">
    <location>
        <position position="341"/>
    </location>
</feature>
<dbReference type="AlphaFoldDB" id="A0A0B7BUN1"/>
<dbReference type="Pfam" id="PF00096">
    <property type="entry name" value="zf-C2H2"/>
    <property type="match status" value="2"/>
</dbReference>
<proteinExistence type="predicted"/>
<keyword evidence="2" id="KW-0479">Metal-binding</keyword>
<gene>
    <name evidence="9" type="primary">ORF212791</name>
</gene>
<feature type="domain" description="C2H2-type" evidence="8">
    <location>
        <begin position="262"/>
        <end position="289"/>
    </location>
</feature>
<dbReference type="PROSITE" id="PS00028">
    <property type="entry name" value="ZINC_FINGER_C2H2_1"/>
    <property type="match status" value="2"/>
</dbReference>
<evidence type="ECO:0000256" key="1">
    <source>
        <dbReference type="ARBA" id="ARBA00004123"/>
    </source>
</evidence>
<evidence type="ECO:0000313" key="9">
    <source>
        <dbReference type="EMBL" id="CEK96627.1"/>
    </source>
</evidence>
<feature type="domain" description="C2H2-type" evidence="8">
    <location>
        <begin position="320"/>
        <end position="341"/>
    </location>
</feature>